<name>A0A125WAF8_ENTFL</name>
<sequence length="740" mass="85365">MLLKGGISMTDEKIYEQQHLTTVYHELQAAKKVYEEQLANTMKDGKHMLEEFGRDSKLNFDSYADNLETFAMLEMKNREIDQWNLKNEATAKNLDKVKRLLQVPYFGKIGVTFEDSPEEPENFYIGVNDFTSLEEETRIHDWRSPIASLFYDNVLGKTAYMAHQQTIPVQLDLKRQLIIEKDQLINYFDTTIAIQDDVLLHSLEEDASPYMKDITTTIQQEQNQIIRDETQPLLLVNGIAGSGKTSAIMQRIAYLLYQHRAEITADNILLLSPNSTFIDYISQVLPNLGERNPLNLTLLQFLRFTTKEAWPMEEETDYFERITRSEATEQEHVIRSKEFATFLLSNPEKAVVQPHFFRPLTFKKQTLFTSETIFKLYQETPADLSIRQRISATKEKLTSLWTRYLLKQAHSKKMLDQFQDLTEAEQVRYFGTVITEDNEKHLADFALKRLKKKYRSITAAIKIDAWLDQWAFFETFYSLFTEKSYQKETAVFTADEIVALILVKHAFIENLANQQMAFILVDEVQDYTEAQLLLLLTLFPKASFTLAGDENQAIFNTAIEFSEAHDLLVNETSRSVGTYQLLNSYRSSKEITRLFQTLGTQPEQLTIVPIRHDGEKPTFIPCDSASDYLKAIVTSIATFDPKESTAIITKTFAEKEQLTKELSASLSLEEHPSLQVLSIDMAKGLEFDNVILHNPNVNRYSDNKRDKKILYTAISRGMKRVVLPYTGTLSEWFTPYLAAQ</sequence>
<dbReference type="InterPro" id="IPR000212">
    <property type="entry name" value="DNA_helicase_UvrD/REP"/>
</dbReference>
<dbReference type="PROSITE" id="PS51198">
    <property type="entry name" value="UVRD_HELICASE_ATP_BIND"/>
    <property type="match status" value="1"/>
</dbReference>
<dbReference type="InterPro" id="IPR014016">
    <property type="entry name" value="UvrD-like_ATP-bd"/>
</dbReference>
<evidence type="ECO:0000256" key="2">
    <source>
        <dbReference type="ARBA" id="ARBA00022801"/>
    </source>
</evidence>
<dbReference type="GO" id="GO:0003677">
    <property type="term" value="F:DNA binding"/>
    <property type="evidence" value="ECO:0007669"/>
    <property type="project" value="InterPro"/>
</dbReference>
<evidence type="ECO:0000256" key="1">
    <source>
        <dbReference type="ARBA" id="ARBA00022741"/>
    </source>
</evidence>
<keyword evidence="4 5" id="KW-0067">ATP-binding</keyword>
<evidence type="ECO:0000256" key="5">
    <source>
        <dbReference type="PROSITE-ProRule" id="PRU00560"/>
    </source>
</evidence>
<evidence type="ECO:0000259" key="6">
    <source>
        <dbReference type="PROSITE" id="PS51198"/>
    </source>
</evidence>
<comment type="caution">
    <text evidence="7">The sequence shown here is derived from an EMBL/GenBank/DDBJ whole genome shotgun (WGS) entry which is preliminary data.</text>
</comment>
<dbReference type="GO" id="GO:0043138">
    <property type="term" value="F:3'-5' DNA helicase activity"/>
    <property type="evidence" value="ECO:0007669"/>
    <property type="project" value="TreeGrafter"/>
</dbReference>
<feature type="binding site" evidence="5">
    <location>
        <begin position="238"/>
        <end position="245"/>
    </location>
    <ligand>
        <name>ATP</name>
        <dbReference type="ChEBI" id="CHEBI:30616"/>
    </ligand>
</feature>
<dbReference type="AlphaFoldDB" id="A0A125WAF8"/>
<dbReference type="PANTHER" id="PTHR11070:SF17">
    <property type="entry name" value="DNA HELICASE IV"/>
    <property type="match status" value="1"/>
</dbReference>
<dbReference type="Pfam" id="PF13538">
    <property type="entry name" value="UvrD_C_2"/>
    <property type="match status" value="1"/>
</dbReference>
<keyword evidence="1 5" id="KW-0547">Nucleotide-binding</keyword>
<keyword evidence="3 5" id="KW-0347">Helicase</keyword>
<dbReference type="Pfam" id="PF00580">
    <property type="entry name" value="UvrD-helicase"/>
    <property type="match status" value="2"/>
</dbReference>
<dbReference type="RefSeq" id="WP_002364707.1">
    <property type="nucleotide sequence ID" value="NZ_GL454411.1"/>
</dbReference>
<dbReference type="GO" id="GO:0005524">
    <property type="term" value="F:ATP binding"/>
    <property type="evidence" value="ECO:0007669"/>
    <property type="project" value="UniProtKB-UniRule"/>
</dbReference>
<proteinExistence type="predicted"/>
<dbReference type="Proteomes" id="UP000004846">
    <property type="component" value="Unassembled WGS sequence"/>
</dbReference>
<dbReference type="GO" id="GO:0016787">
    <property type="term" value="F:hydrolase activity"/>
    <property type="evidence" value="ECO:0007669"/>
    <property type="project" value="UniProtKB-UniRule"/>
</dbReference>
<dbReference type="InterPro" id="IPR027417">
    <property type="entry name" value="P-loop_NTPase"/>
</dbReference>
<evidence type="ECO:0000256" key="4">
    <source>
        <dbReference type="ARBA" id="ARBA00022840"/>
    </source>
</evidence>
<dbReference type="EMBL" id="AEBR01000005">
    <property type="protein sequence ID" value="EFM84176.1"/>
    <property type="molecule type" value="Genomic_DNA"/>
</dbReference>
<protein>
    <recommendedName>
        <fullName evidence="6">UvrD-like helicase ATP-binding domain-containing protein</fullName>
    </recommendedName>
</protein>
<dbReference type="HOGENOM" id="CLU_010312_4_1_9"/>
<evidence type="ECO:0000313" key="7">
    <source>
        <dbReference type="EMBL" id="EFM84176.1"/>
    </source>
</evidence>
<dbReference type="GO" id="GO:0000725">
    <property type="term" value="P:recombinational repair"/>
    <property type="evidence" value="ECO:0007669"/>
    <property type="project" value="TreeGrafter"/>
</dbReference>
<organism evidence="7 8">
    <name type="scientific">Enterococcus faecalis TX4248</name>
    <dbReference type="NCBI Taxonomy" id="749495"/>
    <lineage>
        <taxon>Bacteria</taxon>
        <taxon>Bacillati</taxon>
        <taxon>Bacillota</taxon>
        <taxon>Bacilli</taxon>
        <taxon>Lactobacillales</taxon>
        <taxon>Enterococcaceae</taxon>
        <taxon>Enterococcus</taxon>
    </lineage>
</organism>
<reference evidence="7 8" key="1">
    <citation type="submission" date="2010-07" db="EMBL/GenBank/DDBJ databases">
        <authorList>
            <person name="Sid Ahmed O."/>
        </authorList>
    </citation>
    <scope>NUCLEOTIDE SEQUENCE [LARGE SCALE GENOMIC DNA]</scope>
    <source>
        <strain evidence="7 8">TX4248</strain>
    </source>
</reference>
<dbReference type="SUPFAM" id="SSF52540">
    <property type="entry name" value="P-loop containing nucleoside triphosphate hydrolases"/>
    <property type="match status" value="1"/>
</dbReference>
<feature type="domain" description="UvrD-like helicase ATP-binding" evidence="6">
    <location>
        <begin position="217"/>
        <end position="588"/>
    </location>
</feature>
<accession>A0A125WAF8</accession>
<keyword evidence="2 5" id="KW-0378">Hydrolase</keyword>
<gene>
    <name evidence="7" type="ORF">HMPREF9498_00151</name>
</gene>
<dbReference type="PANTHER" id="PTHR11070">
    <property type="entry name" value="UVRD / RECB / PCRA DNA HELICASE FAMILY MEMBER"/>
    <property type="match status" value="1"/>
</dbReference>
<dbReference type="InterPro" id="IPR027785">
    <property type="entry name" value="UvrD-like_helicase_C"/>
</dbReference>
<evidence type="ECO:0000313" key="8">
    <source>
        <dbReference type="Proteomes" id="UP000004846"/>
    </source>
</evidence>
<dbReference type="Gene3D" id="3.40.50.300">
    <property type="entry name" value="P-loop containing nucleotide triphosphate hydrolases"/>
    <property type="match status" value="3"/>
</dbReference>
<dbReference type="GO" id="GO:0005829">
    <property type="term" value="C:cytosol"/>
    <property type="evidence" value="ECO:0007669"/>
    <property type="project" value="TreeGrafter"/>
</dbReference>
<evidence type="ECO:0000256" key="3">
    <source>
        <dbReference type="ARBA" id="ARBA00022806"/>
    </source>
</evidence>